<reference evidence="13 14" key="1">
    <citation type="submission" date="2016-06" db="EMBL/GenBank/DDBJ databases">
        <title>Evolution of pathogenesis and genome organization in the Tremellales.</title>
        <authorList>
            <person name="Cuomo C."/>
            <person name="Litvintseva A."/>
            <person name="Heitman J."/>
            <person name="Chen Y."/>
            <person name="Sun S."/>
            <person name="Springer D."/>
            <person name="Dromer F."/>
            <person name="Young S."/>
            <person name="Zeng Q."/>
            <person name="Chapman S."/>
            <person name="Gujja S."/>
            <person name="Saif S."/>
            <person name="Birren B."/>
        </authorList>
    </citation>
    <scope>NUCLEOTIDE SEQUENCE [LARGE SCALE GENOMIC DNA]</scope>
    <source>
        <strain evidence="13 14">CBS 6039</strain>
    </source>
</reference>
<dbReference type="Proteomes" id="UP000094065">
    <property type="component" value="Unassembled WGS sequence"/>
</dbReference>
<dbReference type="EMBL" id="AWGJ01000002">
    <property type="protein sequence ID" value="ODN83189.1"/>
    <property type="molecule type" value="Genomic_DNA"/>
</dbReference>
<evidence type="ECO:0000256" key="4">
    <source>
        <dbReference type="ARBA" id="ARBA00011890"/>
    </source>
</evidence>
<dbReference type="InterPro" id="IPR000682">
    <property type="entry name" value="PCMT"/>
</dbReference>
<evidence type="ECO:0000256" key="7">
    <source>
        <dbReference type="ARBA" id="ARBA00022679"/>
    </source>
</evidence>
<protein>
    <recommendedName>
        <fullName evidence="4">protein-L-isoaspartate(D-aspartate) O-methyltransferase</fullName>
        <ecNumber evidence="4">2.1.1.77</ecNumber>
    </recommendedName>
    <alternativeName>
        <fullName evidence="10">L-isoaspartyl protein carboxyl methyltransferase</fullName>
    </alternativeName>
    <alternativeName>
        <fullName evidence="9">Protein-beta-aspartate methyltransferase</fullName>
    </alternativeName>
</protein>
<evidence type="ECO:0000313" key="14">
    <source>
        <dbReference type="Proteomes" id="UP000094065"/>
    </source>
</evidence>
<organism evidence="13 14">
    <name type="scientific">Cryptococcus amylolentus CBS 6039</name>
    <dbReference type="NCBI Taxonomy" id="1295533"/>
    <lineage>
        <taxon>Eukaryota</taxon>
        <taxon>Fungi</taxon>
        <taxon>Dikarya</taxon>
        <taxon>Basidiomycota</taxon>
        <taxon>Agaricomycotina</taxon>
        <taxon>Tremellomycetes</taxon>
        <taxon>Tremellales</taxon>
        <taxon>Cryptococcaceae</taxon>
        <taxon>Cryptococcus</taxon>
    </lineage>
</organism>
<dbReference type="InterPro" id="IPR029063">
    <property type="entry name" value="SAM-dependent_MTases_sf"/>
</dbReference>
<comment type="subcellular location">
    <subcellularLocation>
        <location evidence="1">Cytoplasm</location>
        <location evidence="1">Cytosol</location>
    </subcellularLocation>
</comment>
<dbReference type="GO" id="GO:0004719">
    <property type="term" value="F:protein-L-isoaspartate (D-aspartate) O-methyltransferase activity"/>
    <property type="evidence" value="ECO:0007669"/>
    <property type="project" value="UniProtKB-EC"/>
</dbReference>
<evidence type="ECO:0000256" key="10">
    <source>
        <dbReference type="ARBA" id="ARBA00031350"/>
    </source>
</evidence>
<dbReference type="SUPFAM" id="SSF53335">
    <property type="entry name" value="S-adenosyl-L-methionine-dependent methyltransferases"/>
    <property type="match status" value="1"/>
</dbReference>
<dbReference type="STRING" id="1295533.A0A1E3I3Q6"/>
<proteinExistence type="inferred from homology"/>
<evidence type="ECO:0000256" key="3">
    <source>
        <dbReference type="ARBA" id="ARBA00011245"/>
    </source>
</evidence>
<dbReference type="GO" id="GO:0006950">
    <property type="term" value="P:response to stress"/>
    <property type="evidence" value="ECO:0007669"/>
    <property type="project" value="UniProtKB-ARBA"/>
</dbReference>
<comment type="similarity">
    <text evidence="2">Belongs to the methyltransferase superfamily. L-isoaspartyl/D-aspartyl protein methyltransferase family.</text>
</comment>
<dbReference type="NCBIfam" id="TIGR00080">
    <property type="entry name" value="pimt"/>
    <property type="match status" value="1"/>
</dbReference>
<gene>
    <name evidence="13" type="ORF">L202_01378</name>
</gene>
<comment type="subunit">
    <text evidence="3">Monomer.</text>
</comment>
<dbReference type="Gene3D" id="3.40.50.150">
    <property type="entry name" value="Vaccinia Virus protein VP39"/>
    <property type="match status" value="1"/>
</dbReference>
<evidence type="ECO:0000256" key="2">
    <source>
        <dbReference type="ARBA" id="ARBA00005369"/>
    </source>
</evidence>
<dbReference type="FunFam" id="3.40.50.150:FF:000235">
    <property type="entry name" value="Protein-L-isoaspartate O-methyltransferase"/>
    <property type="match status" value="1"/>
</dbReference>
<sequence length="236" mass="25429">MAWMSSGRSNAELIENMRRSGLIQSARVAAAMKQVDRKHYVPDATAAYEDAPQRIGYGATISAPHMHAHACENLLELLPEHTPEGQEAPRILDVGSGSGYLAAVLHRISPHSRVIGIDHIPNLVAQSIDNLRKDGGQVLDKHTGQSGGVVMISGDGRKGSKEHAPFGVIHVGAAAPHMPQDLVDQLAEPGRMFIPVGEGSQAVWQVDKSLTGEITKKKLFGVMYVPLTDADKQWRG</sequence>
<evidence type="ECO:0000256" key="5">
    <source>
        <dbReference type="ARBA" id="ARBA00022490"/>
    </source>
</evidence>
<dbReference type="RefSeq" id="XP_018997189.1">
    <property type="nucleotide sequence ID" value="XM_019134762.1"/>
</dbReference>
<comment type="function">
    <text evidence="12">Initiates the repair of damaged proteins by catalyzing methyl esterification of L-isoaspartyl and D-aspartyl residues produced by spontaneous isomerization and racemization of L-aspartyl and L-asparaginyl residues in aging peptides and proteins.</text>
</comment>
<evidence type="ECO:0000256" key="6">
    <source>
        <dbReference type="ARBA" id="ARBA00022603"/>
    </source>
</evidence>
<keyword evidence="14" id="KW-1185">Reference proteome</keyword>
<keyword evidence="5" id="KW-0963">Cytoplasm</keyword>
<evidence type="ECO:0000256" key="1">
    <source>
        <dbReference type="ARBA" id="ARBA00004514"/>
    </source>
</evidence>
<keyword evidence="6 13" id="KW-0489">Methyltransferase</keyword>
<name>A0A1E3I3Q6_9TREE</name>
<dbReference type="GO" id="GO:0032259">
    <property type="term" value="P:methylation"/>
    <property type="evidence" value="ECO:0007669"/>
    <property type="project" value="UniProtKB-KW"/>
</dbReference>
<dbReference type="PANTHER" id="PTHR11579">
    <property type="entry name" value="PROTEIN-L-ISOASPARTATE O-METHYLTRANSFERASE"/>
    <property type="match status" value="1"/>
</dbReference>
<keyword evidence="8" id="KW-0949">S-adenosyl-L-methionine</keyword>
<dbReference type="EC" id="2.1.1.77" evidence="4"/>
<comment type="catalytic activity">
    <reaction evidence="11">
        <text>[protein]-L-isoaspartate + S-adenosyl-L-methionine = [protein]-L-isoaspartate alpha-methyl ester + S-adenosyl-L-homocysteine</text>
        <dbReference type="Rhea" id="RHEA:12705"/>
        <dbReference type="Rhea" id="RHEA-COMP:12143"/>
        <dbReference type="Rhea" id="RHEA-COMP:12144"/>
        <dbReference type="ChEBI" id="CHEBI:57856"/>
        <dbReference type="ChEBI" id="CHEBI:59789"/>
        <dbReference type="ChEBI" id="CHEBI:90596"/>
        <dbReference type="ChEBI" id="CHEBI:90598"/>
        <dbReference type="EC" id="2.1.1.77"/>
    </reaction>
    <physiologicalReaction direction="left-to-right" evidence="11">
        <dbReference type="Rhea" id="RHEA:12706"/>
    </physiologicalReaction>
</comment>
<dbReference type="OrthoDB" id="73890at2759"/>
<evidence type="ECO:0000256" key="8">
    <source>
        <dbReference type="ARBA" id="ARBA00022691"/>
    </source>
</evidence>
<dbReference type="PANTHER" id="PTHR11579:SF0">
    <property type="entry name" value="PROTEIN-L-ISOASPARTATE(D-ASPARTATE) O-METHYLTRANSFERASE"/>
    <property type="match status" value="1"/>
</dbReference>
<evidence type="ECO:0000313" key="13">
    <source>
        <dbReference type="EMBL" id="ODN83189.1"/>
    </source>
</evidence>
<evidence type="ECO:0000256" key="12">
    <source>
        <dbReference type="ARBA" id="ARBA00054057"/>
    </source>
</evidence>
<keyword evidence="7 13" id="KW-0808">Transferase</keyword>
<comment type="caution">
    <text evidence="13">The sequence shown here is derived from an EMBL/GenBank/DDBJ whole genome shotgun (WGS) entry which is preliminary data.</text>
</comment>
<evidence type="ECO:0000256" key="11">
    <source>
        <dbReference type="ARBA" id="ARBA00035815"/>
    </source>
</evidence>
<evidence type="ECO:0000256" key="9">
    <source>
        <dbReference type="ARBA" id="ARBA00031323"/>
    </source>
</evidence>
<dbReference type="CDD" id="cd02440">
    <property type="entry name" value="AdoMet_MTases"/>
    <property type="match status" value="1"/>
</dbReference>
<dbReference type="AlphaFoldDB" id="A0A1E3I3Q6"/>
<dbReference type="GO" id="GO:0005829">
    <property type="term" value="C:cytosol"/>
    <property type="evidence" value="ECO:0007669"/>
    <property type="project" value="UniProtKB-SubCell"/>
</dbReference>
<accession>A0A1E3I3Q6</accession>
<dbReference type="Pfam" id="PF01135">
    <property type="entry name" value="PCMT"/>
    <property type="match status" value="1"/>
</dbReference>
<dbReference type="GeneID" id="30152687"/>